<dbReference type="PANTHER" id="PTHR47718:SF15">
    <property type="entry name" value="PROTEIN FAR1-RELATED SEQUENCE 5-LIKE"/>
    <property type="match status" value="1"/>
</dbReference>
<keyword evidence="4" id="KW-1185">Reference proteome</keyword>
<evidence type="ECO:0000259" key="2">
    <source>
        <dbReference type="Pfam" id="PF10551"/>
    </source>
</evidence>
<sequence>MPNRQKRPRAETRCGCPARMLLRMDDELERWYVAYFSDAHNHHVLELRFSSMLLGHRRMSEADIEQMNDMRKEGIGVSRIHDFMASLAGGYHNVPYTTRDMHNVNAKQRREGGLDAESCLRYLRECKANDSVLYYKVVDGEGVLQHLFWCDGTSQIDYQVFGDVVTFDATYKKNFYLSPLVVLSGVNHHNQTVVFAAALVADEKEKTYVWLLQQLQTAMKGKAPVSIITDGDRKMKSVIEQVFPEAHHQLCAWHLL</sequence>
<feature type="domain" description="FAR1" evidence="1">
    <location>
        <begin position="4"/>
        <end position="45"/>
    </location>
</feature>
<dbReference type="Pfam" id="PF03101">
    <property type="entry name" value="FAR1"/>
    <property type="match status" value="1"/>
</dbReference>
<comment type="caution">
    <text evidence="3">The sequence shown here is derived from an EMBL/GenBank/DDBJ whole genome shotgun (WGS) entry which is preliminary data.</text>
</comment>
<organism evidence="3 4">
    <name type="scientific">Arachis hypogaea</name>
    <name type="common">Peanut</name>
    <dbReference type="NCBI Taxonomy" id="3818"/>
    <lineage>
        <taxon>Eukaryota</taxon>
        <taxon>Viridiplantae</taxon>
        <taxon>Streptophyta</taxon>
        <taxon>Embryophyta</taxon>
        <taxon>Tracheophyta</taxon>
        <taxon>Spermatophyta</taxon>
        <taxon>Magnoliopsida</taxon>
        <taxon>eudicotyledons</taxon>
        <taxon>Gunneridae</taxon>
        <taxon>Pentapetalae</taxon>
        <taxon>rosids</taxon>
        <taxon>fabids</taxon>
        <taxon>Fabales</taxon>
        <taxon>Fabaceae</taxon>
        <taxon>Papilionoideae</taxon>
        <taxon>50 kb inversion clade</taxon>
        <taxon>dalbergioids sensu lato</taxon>
        <taxon>Dalbergieae</taxon>
        <taxon>Pterocarpus clade</taxon>
        <taxon>Arachis</taxon>
    </lineage>
</organism>
<dbReference type="Proteomes" id="UP000289738">
    <property type="component" value="Chromosome B01"/>
</dbReference>
<dbReference type="STRING" id="3818.A0A445AS05"/>
<dbReference type="InterPro" id="IPR018289">
    <property type="entry name" value="MULE_transposase_dom"/>
</dbReference>
<name>A0A445AS05_ARAHY</name>
<feature type="domain" description="MULE transposase" evidence="2">
    <location>
        <begin position="164"/>
        <end position="255"/>
    </location>
</feature>
<dbReference type="Pfam" id="PF10551">
    <property type="entry name" value="MULE"/>
    <property type="match status" value="1"/>
</dbReference>
<protein>
    <submittedName>
        <fullName evidence="3">Uncharacterized protein</fullName>
    </submittedName>
</protein>
<dbReference type="EMBL" id="SDMP01000011">
    <property type="protein sequence ID" value="RYR29223.1"/>
    <property type="molecule type" value="Genomic_DNA"/>
</dbReference>
<gene>
    <name evidence="3" type="ORF">Ahy_B01g053572</name>
</gene>
<dbReference type="PANTHER" id="PTHR47718">
    <property type="entry name" value="OS01G0519700 PROTEIN"/>
    <property type="match status" value="1"/>
</dbReference>
<evidence type="ECO:0000259" key="1">
    <source>
        <dbReference type="Pfam" id="PF03101"/>
    </source>
</evidence>
<reference evidence="3 4" key="1">
    <citation type="submission" date="2019-01" db="EMBL/GenBank/DDBJ databases">
        <title>Sequencing of cultivated peanut Arachis hypogaea provides insights into genome evolution and oil improvement.</title>
        <authorList>
            <person name="Chen X."/>
        </authorList>
    </citation>
    <scope>NUCLEOTIDE SEQUENCE [LARGE SCALE GENOMIC DNA]</scope>
    <source>
        <strain evidence="4">cv. Fuhuasheng</strain>
        <tissue evidence="3">Leaves</tissue>
    </source>
</reference>
<proteinExistence type="predicted"/>
<accession>A0A445AS05</accession>
<evidence type="ECO:0000313" key="4">
    <source>
        <dbReference type="Proteomes" id="UP000289738"/>
    </source>
</evidence>
<dbReference type="AlphaFoldDB" id="A0A445AS05"/>
<evidence type="ECO:0000313" key="3">
    <source>
        <dbReference type="EMBL" id="RYR29223.1"/>
    </source>
</evidence>
<dbReference type="InterPro" id="IPR004330">
    <property type="entry name" value="FAR1_DNA_bnd_dom"/>
</dbReference>